<sequence length="59" mass="6941">MGRWGKFQLKPQNPKTVKPHNPTPFSLFTFYLTKYVSNYTLFTQVKTRRTISSSASEKR</sequence>
<evidence type="ECO:0000256" key="1">
    <source>
        <dbReference type="SAM" id="MobiDB-lite"/>
    </source>
</evidence>
<name>A0A552HVA4_MICVR</name>
<evidence type="ECO:0000313" key="3">
    <source>
        <dbReference type="Proteomes" id="UP000320674"/>
    </source>
</evidence>
<dbReference type="EMBL" id="SFAZ01000136">
    <property type="protein sequence ID" value="TRU75128.1"/>
    <property type="molecule type" value="Genomic_DNA"/>
</dbReference>
<accession>A0A552HVA4</accession>
<organism evidence="2 3">
    <name type="scientific">Microcystis viridis Mv_BB_P_19951000_S68D</name>
    <dbReference type="NCBI Taxonomy" id="2486270"/>
    <lineage>
        <taxon>Bacteria</taxon>
        <taxon>Bacillati</taxon>
        <taxon>Cyanobacteriota</taxon>
        <taxon>Cyanophyceae</taxon>
        <taxon>Oscillatoriophycideae</taxon>
        <taxon>Chroococcales</taxon>
        <taxon>Microcystaceae</taxon>
        <taxon>Microcystis</taxon>
    </lineage>
</organism>
<gene>
    <name evidence="2" type="ORF">EWV77_09230</name>
</gene>
<feature type="region of interest" description="Disordered" evidence="1">
    <location>
        <begin position="1"/>
        <end position="20"/>
    </location>
</feature>
<dbReference type="AlphaFoldDB" id="A0A552HVA4"/>
<dbReference type="Proteomes" id="UP000320674">
    <property type="component" value="Unassembled WGS sequence"/>
</dbReference>
<proteinExistence type="predicted"/>
<reference evidence="2 3" key="1">
    <citation type="submission" date="2019-01" db="EMBL/GenBank/DDBJ databases">
        <title>Coherence of Microcystis species and biogeography revealed through population genomics.</title>
        <authorList>
            <person name="Perez-Carrascal O.M."/>
            <person name="Terrat Y."/>
            <person name="Giani A."/>
            <person name="Fortin N."/>
            <person name="Tromas N."/>
            <person name="Shapiro B.J."/>
        </authorList>
    </citation>
    <scope>NUCLEOTIDE SEQUENCE [LARGE SCALE GENOMIC DNA]</scope>
    <source>
        <strain evidence="2">Mv_BB_P_19951000_S68D</strain>
    </source>
</reference>
<evidence type="ECO:0000313" key="2">
    <source>
        <dbReference type="EMBL" id="TRU75128.1"/>
    </source>
</evidence>
<protein>
    <submittedName>
        <fullName evidence="2">Uncharacterized protein</fullName>
    </submittedName>
</protein>
<comment type="caution">
    <text evidence="2">The sequence shown here is derived from an EMBL/GenBank/DDBJ whole genome shotgun (WGS) entry which is preliminary data.</text>
</comment>